<dbReference type="OMA" id="HIARPEM"/>
<evidence type="ECO:0000256" key="1">
    <source>
        <dbReference type="SAM" id="MobiDB-lite"/>
    </source>
</evidence>
<feature type="compositionally biased region" description="Basic and acidic residues" evidence="1">
    <location>
        <begin position="319"/>
        <end position="328"/>
    </location>
</feature>
<name>A0A8B7XEF7_ACAPL</name>
<feature type="region of interest" description="Disordered" evidence="1">
    <location>
        <begin position="423"/>
        <end position="448"/>
    </location>
</feature>
<dbReference type="AlphaFoldDB" id="A0A8B7XEF7"/>
<gene>
    <name evidence="3" type="primary">LOC110973035</name>
</gene>
<dbReference type="Proteomes" id="UP000694845">
    <property type="component" value="Unplaced"/>
</dbReference>
<accession>A0A8B7XEF7</accession>
<dbReference type="RefSeq" id="XP_022079138.1">
    <property type="nucleotide sequence ID" value="XM_022223446.1"/>
</dbReference>
<feature type="compositionally biased region" description="Polar residues" evidence="1">
    <location>
        <begin position="335"/>
        <end position="344"/>
    </location>
</feature>
<keyword evidence="2" id="KW-1185">Reference proteome</keyword>
<feature type="compositionally biased region" description="Basic and acidic residues" evidence="1">
    <location>
        <begin position="423"/>
        <end position="435"/>
    </location>
</feature>
<feature type="region of interest" description="Disordered" evidence="1">
    <location>
        <begin position="315"/>
        <end position="344"/>
    </location>
</feature>
<organism evidence="2 3">
    <name type="scientific">Acanthaster planci</name>
    <name type="common">Crown-of-thorns starfish</name>
    <dbReference type="NCBI Taxonomy" id="133434"/>
    <lineage>
        <taxon>Eukaryota</taxon>
        <taxon>Metazoa</taxon>
        <taxon>Echinodermata</taxon>
        <taxon>Eleutherozoa</taxon>
        <taxon>Asterozoa</taxon>
        <taxon>Asteroidea</taxon>
        <taxon>Valvatacea</taxon>
        <taxon>Valvatida</taxon>
        <taxon>Acanthasteridae</taxon>
        <taxon>Acanthaster</taxon>
    </lineage>
</organism>
<dbReference type="OrthoDB" id="10517085at2759"/>
<feature type="region of interest" description="Disordered" evidence="1">
    <location>
        <begin position="258"/>
        <end position="288"/>
    </location>
</feature>
<evidence type="ECO:0000313" key="2">
    <source>
        <dbReference type="Proteomes" id="UP000694845"/>
    </source>
</evidence>
<proteinExistence type="predicted"/>
<reference evidence="3" key="1">
    <citation type="submission" date="2025-08" db="UniProtKB">
        <authorList>
            <consortium name="RefSeq"/>
        </authorList>
    </citation>
    <scope>IDENTIFICATION</scope>
</reference>
<sequence length="607" mass="67241">MESIKEYTDGLRDSLQVRMEHALDDRKVEIADILSSRYGQVVTELTEPQTWYYSEPHQLLVEMLRQNIGRPSWGRPSARPEHGVLPSFGHQDGSAIHEGILPLNQRRKTASHQGQGDLGKGERGVRFAELDKINAGTAASLVKNLEPASAAFDRDKHLVKKVDGTGGQIPSQVQIRQHEKEAIRIYRRFKASQDHSKGLPSTESRSFALRRCASHLQPATRNYPAPFGSFRSDLRSNCSNHNEVGSLSVVPRNLKETRLSAQHGSPEKDSSPRRVRKQKLPLREAERRPFGHRNDKVVFFDNWIRPLQVERTQHLTQMGDEKEQESIKSPRIKPQSVSKSTQTENEANNLCKVVLFTVPQFAELRPSAGLHGGDSPYISALKSKSTANADLAHCPAQRQGMGTNFQLLLDNADKRLTGIEQEKGNSHLRQTESRRKVSSKAGIGMDNGRGTEASHILEEAMETLCNSNSSGSLRTVDIGTNTSPIDRTVRMQPAKNHSGKKSRKKLLQEWRPISDSARIIPGANSALCATESVATRSIAGTHTTFTDRMSPNSPFRYSPESAVDWLAEDSSTDSNGVGNLVIKATSGTTKSLPLTPRAKKALLPNTF</sequence>
<protein>
    <submittedName>
        <fullName evidence="3">Uncharacterized protein LOC110973035</fullName>
    </submittedName>
</protein>
<dbReference type="KEGG" id="aplc:110973035"/>
<evidence type="ECO:0000313" key="3">
    <source>
        <dbReference type="RefSeq" id="XP_022079138.1"/>
    </source>
</evidence>
<dbReference type="GeneID" id="110973035"/>